<evidence type="ECO:0000313" key="6">
    <source>
        <dbReference type="Proteomes" id="UP001214250"/>
    </source>
</evidence>
<dbReference type="PANTHER" id="PTHR34408:SF1">
    <property type="entry name" value="GLYCOSYL HYDROLASE FAMILY 19 DOMAIN-CONTAINING PROTEIN HI_1415"/>
    <property type="match status" value="1"/>
</dbReference>
<evidence type="ECO:0000256" key="3">
    <source>
        <dbReference type="SAM" id="SignalP"/>
    </source>
</evidence>
<feature type="domain" description="SH3b" evidence="4">
    <location>
        <begin position="80"/>
        <end position="142"/>
    </location>
</feature>
<dbReference type="InterPro" id="IPR003646">
    <property type="entry name" value="SH3-like_bac-type"/>
</dbReference>
<evidence type="ECO:0000256" key="1">
    <source>
        <dbReference type="SAM" id="Coils"/>
    </source>
</evidence>
<dbReference type="EMBL" id="CP117812">
    <property type="protein sequence ID" value="WDE99208.1"/>
    <property type="molecule type" value="Genomic_DNA"/>
</dbReference>
<keyword evidence="1" id="KW-0175">Coiled coil</keyword>
<keyword evidence="6" id="KW-1185">Reference proteome</keyword>
<protein>
    <submittedName>
        <fullName evidence="5">SH3 domain-containing protein</fullName>
    </submittedName>
</protein>
<feature type="domain" description="SH3b" evidence="4">
    <location>
        <begin position="143"/>
        <end position="199"/>
    </location>
</feature>
<feature type="signal peptide" evidence="3">
    <location>
        <begin position="1"/>
        <end position="23"/>
    </location>
</feature>
<dbReference type="RefSeq" id="WP_274154068.1">
    <property type="nucleotide sequence ID" value="NZ_CP117812.1"/>
</dbReference>
<organism evidence="5 6">
    <name type="scientific">Lentisphaera profundi</name>
    <dbReference type="NCBI Taxonomy" id="1658616"/>
    <lineage>
        <taxon>Bacteria</taxon>
        <taxon>Pseudomonadati</taxon>
        <taxon>Lentisphaerota</taxon>
        <taxon>Lentisphaeria</taxon>
        <taxon>Lentisphaerales</taxon>
        <taxon>Lentisphaeraceae</taxon>
        <taxon>Lentisphaera</taxon>
    </lineage>
</organism>
<sequence>MKYILISLCLLFSFPLLSQQAEAAQPLASASAEVSSEKIVTPSKTEKETEDKSTQTSTEKNADSTADSKKIIVQLKTAEKKTGVVITSRLNVRARPSIRFEIIDRIKRDISVEILKETNEWLQIVAPANSSAWIAASSVDNEGKIIKNNVNAYAGAGIEFSPLGTAPKNTHVDILYRKDNTWLKIKAQDWMSAWVSKKFVKIDNSQAPSHIAAKEETNDIHAIPIRSNKLTSDNKVSKEVNEAIKESYDFEGRRKELDEIEKTLRDDIEKAEKERKELEEKLAKLQDSNSAKIKDINQAEKEIYEKNEAILRGEEKIEIVNNAANDISRDEFEVQATEEIIAKLGSIEEDELLIKQGQVGIKGIIMPVRNEDRQIVDFALAVKIDKEYYPLCYVIGKVENLHTLYEQEIAMTGVKTRKEGWSRPVFRMDKYKIIRNKR</sequence>
<evidence type="ECO:0000256" key="2">
    <source>
        <dbReference type="SAM" id="MobiDB-lite"/>
    </source>
</evidence>
<proteinExistence type="predicted"/>
<feature type="compositionally biased region" description="Basic and acidic residues" evidence="2">
    <location>
        <begin position="44"/>
        <end position="53"/>
    </location>
</feature>
<dbReference type="Proteomes" id="UP001214250">
    <property type="component" value="Chromosome 2"/>
</dbReference>
<reference evidence="5 6" key="1">
    <citation type="submission" date="2023-02" db="EMBL/GenBank/DDBJ databases">
        <title>Genome sequence of Lentisphaera profundi SAORIC-696.</title>
        <authorList>
            <person name="Kim e."/>
            <person name="Cho J.-C."/>
            <person name="Choi A."/>
            <person name="Kang I."/>
        </authorList>
    </citation>
    <scope>NUCLEOTIDE SEQUENCE [LARGE SCALE GENOMIC DNA]</scope>
    <source>
        <strain evidence="5 6">SAORIC-696</strain>
    </source>
</reference>
<evidence type="ECO:0000313" key="5">
    <source>
        <dbReference type="EMBL" id="WDE99208.1"/>
    </source>
</evidence>
<dbReference type="SMART" id="SM00287">
    <property type="entry name" value="SH3b"/>
    <property type="match status" value="2"/>
</dbReference>
<dbReference type="Gene3D" id="2.30.30.40">
    <property type="entry name" value="SH3 Domains"/>
    <property type="match status" value="2"/>
</dbReference>
<dbReference type="InterPro" id="IPR052354">
    <property type="entry name" value="Cell_Wall_Dynamics_Protein"/>
</dbReference>
<feature type="coiled-coil region" evidence="1">
    <location>
        <begin position="254"/>
        <end position="302"/>
    </location>
</feature>
<feature type="chain" id="PRO_5046330191" evidence="3">
    <location>
        <begin position="24"/>
        <end position="438"/>
    </location>
</feature>
<evidence type="ECO:0000259" key="4">
    <source>
        <dbReference type="SMART" id="SM00287"/>
    </source>
</evidence>
<keyword evidence="3" id="KW-0732">Signal</keyword>
<name>A0ABY7W4P1_9BACT</name>
<feature type="region of interest" description="Disordered" evidence="2">
    <location>
        <begin position="38"/>
        <end position="63"/>
    </location>
</feature>
<accession>A0ABY7W4P1</accession>
<dbReference type="Pfam" id="PF08239">
    <property type="entry name" value="SH3_3"/>
    <property type="match status" value="2"/>
</dbReference>
<dbReference type="PANTHER" id="PTHR34408">
    <property type="entry name" value="FAMILY PROTEIN, PUTATIVE-RELATED"/>
    <property type="match status" value="1"/>
</dbReference>
<gene>
    <name evidence="5" type="ORF">PQO03_15340</name>
</gene>